<dbReference type="RefSeq" id="WP_108580182.1">
    <property type="nucleotide sequence ID" value="NZ_CP026952.1"/>
</dbReference>
<protein>
    <submittedName>
        <fullName evidence="1">Uncharacterized protein</fullName>
    </submittedName>
</protein>
<dbReference type="Proteomes" id="UP000244384">
    <property type="component" value="Chromosome"/>
</dbReference>
<dbReference type="AlphaFoldDB" id="A0A2S0WQP7"/>
<proteinExistence type="predicted"/>
<sequence length="271" mass="28229">MILRRSFWHAVETIHHVVYFAPDAKATFEQVGLKGSWMGYFASRSVALGAPGPEVVLAAFHGFAPRMVHRALPSAWAMASRDDILDARYDLARRTIAPGFEGVDVAALAAGLQAALPGLDLAGRPLAAGHVGLPVPEDDLGAAWHAASALREYRGDSHVAVLTAAGIDGVEANVLAVAAGLAMTGQQQLRGWTDEEWAAAAARLRDRGWIDAGDAITPEGVAARTQIESDTDRATSAGISAEAAQHLASVAPLAVQASKQIVAAGIDPTGH</sequence>
<dbReference type="Pfam" id="PF21863">
    <property type="entry name" value="HTH_67"/>
    <property type="match status" value="1"/>
</dbReference>
<evidence type="ECO:0000313" key="1">
    <source>
        <dbReference type="EMBL" id="AWB93632.1"/>
    </source>
</evidence>
<accession>A0A5F2EUR1</accession>
<dbReference type="OrthoDB" id="157052at2"/>
<dbReference type="InterPro" id="IPR054058">
    <property type="entry name" value="HTH_67"/>
</dbReference>
<name>A0A2S0WQP7_9ACTN</name>
<gene>
    <name evidence="1" type="ORF">C3E78_16225</name>
</gene>
<dbReference type="NCBIfam" id="NF047719">
    <property type="entry name" value="SCO6745_fam_HTH"/>
    <property type="match status" value="1"/>
</dbReference>
<evidence type="ECO:0000313" key="2">
    <source>
        <dbReference type="Proteomes" id="UP000244384"/>
    </source>
</evidence>
<accession>A0A2S0WQP7</accession>
<organism evidence="1 2">
    <name type="scientific">Aeromicrobium chenweiae</name>
    <dbReference type="NCBI Taxonomy" id="2079793"/>
    <lineage>
        <taxon>Bacteria</taxon>
        <taxon>Bacillati</taxon>
        <taxon>Actinomycetota</taxon>
        <taxon>Actinomycetes</taxon>
        <taxon>Propionibacteriales</taxon>
        <taxon>Nocardioidaceae</taxon>
        <taxon>Aeromicrobium</taxon>
    </lineage>
</organism>
<keyword evidence="2" id="KW-1185">Reference proteome</keyword>
<dbReference type="EMBL" id="CP026952">
    <property type="protein sequence ID" value="AWB93632.1"/>
    <property type="molecule type" value="Genomic_DNA"/>
</dbReference>
<dbReference type="KEGG" id="aez:C3E78_16225"/>
<reference evidence="2" key="1">
    <citation type="submission" date="2018-01" db="EMBL/GenBank/DDBJ databases">
        <authorList>
            <person name="Li J."/>
        </authorList>
    </citation>
    <scope>NUCLEOTIDE SEQUENCE [LARGE SCALE GENOMIC DNA]</scope>
    <source>
        <strain evidence="2">592</strain>
    </source>
</reference>